<dbReference type="AlphaFoldDB" id="A0A5C5X962"/>
<proteinExistence type="predicted"/>
<dbReference type="GO" id="GO:0016020">
    <property type="term" value="C:membrane"/>
    <property type="evidence" value="ECO:0007669"/>
    <property type="project" value="UniProtKB-SubCell"/>
</dbReference>
<feature type="transmembrane region" description="Helical" evidence="5">
    <location>
        <begin position="151"/>
        <end position="171"/>
    </location>
</feature>
<feature type="transmembrane region" description="Helical" evidence="5">
    <location>
        <begin position="183"/>
        <end position="204"/>
    </location>
</feature>
<evidence type="ECO:0000256" key="3">
    <source>
        <dbReference type="ARBA" id="ARBA00022989"/>
    </source>
</evidence>
<keyword evidence="3 5" id="KW-1133">Transmembrane helix</keyword>
<name>A0A5C5X962_9PLAN</name>
<dbReference type="Pfam" id="PF01694">
    <property type="entry name" value="Rhomboid"/>
    <property type="match status" value="1"/>
</dbReference>
<dbReference type="InterPro" id="IPR035952">
    <property type="entry name" value="Rhomboid-like_sf"/>
</dbReference>
<gene>
    <name evidence="7" type="ORF">Pan54_01860</name>
</gene>
<evidence type="ECO:0000256" key="1">
    <source>
        <dbReference type="ARBA" id="ARBA00004141"/>
    </source>
</evidence>
<dbReference type="PANTHER" id="PTHR43731">
    <property type="entry name" value="RHOMBOID PROTEASE"/>
    <property type="match status" value="1"/>
</dbReference>
<evidence type="ECO:0000313" key="7">
    <source>
        <dbReference type="EMBL" id="TWT59480.1"/>
    </source>
</evidence>
<evidence type="ECO:0000256" key="5">
    <source>
        <dbReference type="SAM" id="Phobius"/>
    </source>
</evidence>
<feature type="domain" description="Peptidase S54 rhomboid" evidence="6">
    <location>
        <begin position="90"/>
        <end position="240"/>
    </location>
</feature>
<organism evidence="7 8">
    <name type="scientific">Rubinisphaera italica</name>
    <dbReference type="NCBI Taxonomy" id="2527969"/>
    <lineage>
        <taxon>Bacteria</taxon>
        <taxon>Pseudomonadati</taxon>
        <taxon>Planctomycetota</taxon>
        <taxon>Planctomycetia</taxon>
        <taxon>Planctomycetales</taxon>
        <taxon>Planctomycetaceae</taxon>
        <taxon>Rubinisphaera</taxon>
    </lineage>
</organism>
<dbReference type="OrthoDB" id="9813074at2"/>
<dbReference type="PANTHER" id="PTHR43731:SF26">
    <property type="entry name" value="RHOMBOID-LIKE PROTEIN 10, CHLOROPLASTIC"/>
    <property type="match status" value="1"/>
</dbReference>
<keyword evidence="4 5" id="KW-0472">Membrane</keyword>
<dbReference type="GO" id="GO:0004252">
    <property type="term" value="F:serine-type endopeptidase activity"/>
    <property type="evidence" value="ECO:0007669"/>
    <property type="project" value="InterPro"/>
</dbReference>
<keyword evidence="2 5" id="KW-0812">Transmembrane</keyword>
<dbReference type="EMBL" id="SJPG01000001">
    <property type="protein sequence ID" value="TWT59480.1"/>
    <property type="molecule type" value="Genomic_DNA"/>
</dbReference>
<feature type="transmembrane region" description="Helical" evidence="5">
    <location>
        <begin position="224"/>
        <end position="246"/>
    </location>
</feature>
<dbReference type="Proteomes" id="UP000316095">
    <property type="component" value="Unassembled WGS sequence"/>
</dbReference>
<comment type="subcellular location">
    <subcellularLocation>
        <location evidence="1">Membrane</location>
        <topology evidence="1">Multi-pass membrane protein</topology>
    </subcellularLocation>
</comment>
<feature type="transmembrane region" description="Helical" evidence="5">
    <location>
        <begin position="15"/>
        <end position="33"/>
    </location>
</feature>
<feature type="transmembrane region" description="Helical" evidence="5">
    <location>
        <begin position="89"/>
        <end position="114"/>
    </location>
</feature>
<evidence type="ECO:0000256" key="4">
    <source>
        <dbReference type="ARBA" id="ARBA00023136"/>
    </source>
</evidence>
<dbReference type="InterPro" id="IPR022764">
    <property type="entry name" value="Peptidase_S54_rhomboid_dom"/>
</dbReference>
<dbReference type="SUPFAM" id="SSF144091">
    <property type="entry name" value="Rhomboid-like"/>
    <property type="match status" value="1"/>
</dbReference>
<feature type="transmembrane region" description="Helical" evidence="5">
    <location>
        <begin position="126"/>
        <end position="145"/>
    </location>
</feature>
<reference evidence="7 8" key="1">
    <citation type="submission" date="2019-02" db="EMBL/GenBank/DDBJ databases">
        <title>Deep-cultivation of Planctomycetes and their phenomic and genomic characterization uncovers novel biology.</title>
        <authorList>
            <person name="Wiegand S."/>
            <person name="Jogler M."/>
            <person name="Boedeker C."/>
            <person name="Pinto D."/>
            <person name="Vollmers J."/>
            <person name="Rivas-Marin E."/>
            <person name="Kohn T."/>
            <person name="Peeters S.H."/>
            <person name="Heuer A."/>
            <person name="Rast P."/>
            <person name="Oberbeckmann S."/>
            <person name="Bunk B."/>
            <person name="Jeske O."/>
            <person name="Meyerdierks A."/>
            <person name="Storesund J.E."/>
            <person name="Kallscheuer N."/>
            <person name="Luecker S."/>
            <person name="Lage O.M."/>
            <person name="Pohl T."/>
            <person name="Merkel B.J."/>
            <person name="Hornburger P."/>
            <person name="Mueller R.-W."/>
            <person name="Bruemmer F."/>
            <person name="Labrenz M."/>
            <person name="Spormann A.M."/>
            <person name="Op Den Camp H."/>
            <person name="Overmann J."/>
            <person name="Amann R."/>
            <person name="Jetten M.S.M."/>
            <person name="Mascher T."/>
            <person name="Medema M.H."/>
            <person name="Devos D.P."/>
            <person name="Kaster A.-K."/>
            <person name="Ovreas L."/>
            <person name="Rohde M."/>
            <person name="Galperin M.Y."/>
            <person name="Jogler C."/>
        </authorList>
    </citation>
    <scope>NUCLEOTIDE SEQUENCE [LARGE SCALE GENOMIC DNA]</scope>
    <source>
        <strain evidence="7 8">Pan54</strain>
    </source>
</reference>
<sequence length="258" mass="28207">MIPLHDTIPSRSTPYVNYLLMASCTIAFLIQLSQPPGAPDLVERYGMIPARVSHPDSEVMVQEYRSAQLQPGRVELVERPAAPSAVAPFLTLVTCVFLHGGWMHFLGNMLFLFIFGDNVEDCLGHIGYFLFYVGAGVLASLAHYLSMPESTIPTIGASGAIAGVMGAYFILYPHAKVMTLVPLFVIFFTVMLPAQVFLGIWIVFQLLQGTYSLGGTESSGVAWWAHIGGFLAGFLIVLSLRPLGLIRSPVPERNYRAN</sequence>
<evidence type="ECO:0000313" key="8">
    <source>
        <dbReference type="Proteomes" id="UP000316095"/>
    </source>
</evidence>
<dbReference type="Gene3D" id="1.20.1540.10">
    <property type="entry name" value="Rhomboid-like"/>
    <property type="match status" value="1"/>
</dbReference>
<dbReference type="FunFam" id="1.20.1540.10:FF:000027">
    <property type="entry name" value="Rhomboid family intramembrane serine protease"/>
    <property type="match status" value="1"/>
</dbReference>
<protein>
    <submittedName>
        <fullName evidence="7">Rhomboid family protein</fullName>
    </submittedName>
</protein>
<comment type="caution">
    <text evidence="7">The sequence shown here is derived from an EMBL/GenBank/DDBJ whole genome shotgun (WGS) entry which is preliminary data.</text>
</comment>
<accession>A0A5C5X962</accession>
<keyword evidence="8" id="KW-1185">Reference proteome</keyword>
<dbReference type="InterPro" id="IPR050925">
    <property type="entry name" value="Rhomboid_protease_S54"/>
</dbReference>
<evidence type="ECO:0000259" key="6">
    <source>
        <dbReference type="Pfam" id="PF01694"/>
    </source>
</evidence>
<dbReference type="RefSeq" id="WP_146501617.1">
    <property type="nucleotide sequence ID" value="NZ_SJPG01000001.1"/>
</dbReference>
<evidence type="ECO:0000256" key="2">
    <source>
        <dbReference type="ARBA" id="ARBA00022692"/>
    </source>
</evidence>